<sequence>MKAGDFVGPVVVHDSGTIRYGNEEFAGLVGIENSAELAGHSLRSYLSDPHWRSLSEQIDRIEEGEPALGVRVGLEGTNGTHREVIAVSSPVEWEETPQVQTTFLDLTQGELAASLRENAMHEAPVGITIADATAEDTPLVYVNDQFVEMTGYRREEVLGRNCRFLQGANTRPEPVARLREAIADEESVTVELRNYRKDGSLFWNRVSISPVRDETGTVTQFLGFQQDISDAKVYEREKTLFESHAEASDQVMYVTDTEGRIEYVNPAFEVTTGYDADAVLGETPALFCTDSDGPILGSGSPPRGESYQDERTNTTKTGELYRVRRTVVPIIDDRGETTHYTVIERSVTEEQLTTQVLGVLDRVLRHNVRTAVNVIDGYAEYLESNVEGEKREAATASIRRRSRELREISEKVSVIRQLLETEEPSPLELTHLDSVVTRLRRQHPSAEIDLQVPTDTRRAIAKGNMFQCALEMAVEHAVEHNDSDPAVVEITVAACESDNTVEVEIADNGTEIPDSEWEIIEGGAETPLRHTSGIGLWVMYWAVVALGGAVERERNDRTGTTLTFQVPLAATSPD</sequence>
<evidence type="ECO:0000313" key="8">
    <source>
        <dbReference type="EMBL" id="MXR51240.1"/>
    </source>
</evidence>
<reference evidence="8 9" key="1">
    <citation type="submission" date="2019-12" db="EMBL/GenBank/DDBJ databases">
        <title>Isolation and characterization of three novel carbon monoxide-oxidizing members of Halobacteria from salione crusts and soils.</title>
        <authorList>
            <person name="Myers M.R."/>
            <person name="King G.M."/>
        </authorList>
    </citation>
    <scope>NUCLEOTIDE SEQUENCE [LARGE SCALE GENOMIC DNA]</scope>
    <source>
        <strain evidence="8 9">WSH3</strain>
    </source>
</reference>
<dbReference type="InterPro" id="IPR001610">
    <property type="entry name" value="PAC"/>
</dbReference>
<evidence type="ECO:0000256" key="4">
    <source>
        <dbReference type="SAM" id="MobiDB-lite"/>
    </source>
</evidence>
<dbReference type="EMBL" id="WUUT01000002">
    <property type="protein sequence ID" value="MXR51240.1"/>
    <property type="molecule type" value="Genomic_DNA"/>
</dbReference>
<evidence type="ECO:0000313" key="9">
    <source>
        <dbReference type="Proteomes" id="UP000466535"/>
    </source>
</evidence>
<dbReference type="SUPFAM" id="SSF55874">
    <property type="entry name" value="ATPase domain of HSP90 chaperone/DNA topoisomerase II/histidine kinase"/>
    <property type="match status" value="1"/>
</dbReference>
<dbReference type="SMART" id="SM00387">
    <property type="entry name" value="HATPase_c"/>
    <property type="match status" value="1"/>
</dbReference>
<dbReference type="SMART" id="SM00091">
    <property type="entry name" value="PAS"/>
    <property type="match status" value="2"/>
</dbReference>
<name>A0A6B0T8Q4_9EURY</name>
<feature type="domain" description="Histidine kinase" evidence="5">
    <location>
        <begin position="363"/>
        <end position="570"/>
    </location>
</feature>
<keyword evidence="9" id="KW-1185">Reference proteome</keyword>
<dbReference type="InterPro" id="IPR000014">
    <property type="entry name" value="PAS"/>
</dbReference>
<feature type="domain" description="PAS" evidence="6">
    <location>
        <begin position="112"/>
        <end position="182"/>
    </location>
</feature>
<dbReference type="PROSITE" id="PS50109">
    <property type="entry name" value="HIS_KIN"/>
    <property type="match status" value="1"/>
</dbReference>
<dbReference type="PANTHER" id="PTHR47429">
    <property type="entry name" value="PROTEIN TWIN LOV 1"/>
    <property type="match status" value="1"/>
</dbReference>
<dbReference type="InterPro" id="IPR035965">
    <property type="entry name" value="PAS-like_dom_sf"/>
</dbReference>
<proteinExistence type="predicted"/>
<dbReference type="PROSITE" id="PS50112">
    <property type="entry name" value="PAS"/>
    <property type="match status" value="2"/>
</dbReference>
<dbReference type="InterPro" id="IPR036890">
    <property type="entry name" value="HATPase_C_sf"/>
</dbReference>
<evidence type="ECO:0000259" key="5">
    <source>
        <dbReference type="PROSITE" id="PS50109"/>
    </source>
</evidence>
<feature type="domain" description="PAC" evidence="7">
    <location>
        <begin position="188"/>
        <end position="240"/>
    </location>
</feature>
<dbReference type="PANTHER" id="PTHR47429:SF2">
    <property type="entry name" value="PROTEIN TWIN LOV 1"/>
    <property type="match status" value="1"/>
</dbReference>
<evidence type="ECO:0000256" key="1">
    <source>
        <dbReference type="ARBA" id="ARBA00022630"/>
    </source>
</evidence>
<feature type="region of interest" description="Disordered" evidence="4">
    <location>
        <begin position="291"/>
        <end position="313"/>
    </location>
</feature>
<dbReference type="Pfam" id="PF02518">
    <property type="entry name" value="HATPase_c"/>
    <property type="match status" value="1"/>
</dbReference>
<dbReference type="InterPro" id="IPR005467">
    <property type="entry name" value="His_kinase_dom"/>
</dbReference>
<keyword evidence="3" id="KW-0157">Chromophore</keyword>
<dbReference type="InterPro" id="IPR003594">
    <property type="entry name" value="HATPase_dom"/>
</dbReference>
<evidence type="ECO:0000259" key="7">
    <source>
        <dbReference type="PROSITE" id="PS50113"/>
    </source>
</evidence>
<accession>A0A6B0T8Q4</accession>
<dbReference type="NCBIfam" id="TIGR00229">
    <property type="entry name" value="sensory_box"/>
    <property type="match status" value="3"/>
</dbReference>
<dbReference type="Pfam" id="PF13426">
    <property type="entry name" value="PAS_9"/>
    <property type="match status" value="3"/>
</dbReference>
<gene>
    <name evidence="8" type="ORF">GRX03_06435</name>
</gene>
<dbReference type="AlphaFoldDB" id="A0A6B0T8Q4"/>
<keyword evidence="1" id="KW-0285">Flavoprotein</keyword>
<protein>
    <submittedName>
        <fullName evidence="8">PAS domain S-box protein</fullName>
    </submittedName>
</protein>
<evidence type="ECO:0000256" key="2">
    <source>
        <dbReference type="ARBA" id="ARBA00022643"/>
    </source>
</evidence>
<dbReference type="InterPro" id="IPR000700">
    <property type="entry name" value="PAS-assoc_C"/>
</dbReference>
<feature type="domain" description="PAS" evidence="6">
    <location>
        <begin position="237"/>
        <end position="283"/>
    </location>
</feature>
<comment type="caution">
    <text evidence="8">The sequence shown here is derived from an EMBL/GenBank/DDBJ whole genome shotgun (WGS) entry which is preliminary data.</text>
</comment>
<dbReference type="OrthoDB" id="230688at2157"/>
<evidence type="ECO:0000256" key="3">
    <source>
        <dbReference type="ARBA" id="ARBA00022991"/>
    </source>
</evidence>
<dbReference type="Proteomes" id="UP000466535">
    <property type="component" value="Unassembled WGS sequence"/>
</dbReference>
<dbReference type="Gene3D" id="3.30.565.10">
    <property type="entry name" value="Histidine kinase-like ATPase, C-terminal domain"/>
    <property type="match status" value="1"/>
</dbReference>
<dbReference type="PROSITE" id="PS50113">
    <property type="entry name" value="PAC"/>
    <property type="match status" value="1"/>
</dbReference>
<dbReference type="RefSeq" id="WP_159763383.1">
    <property type="nucleotide sequence ID" value="NZ_WUUT01000002.1"/>
</dbReference>
<evidence type="ECO:0000259" key="6">
    <source>
        <dbReference type="PROSITE" id="PS50112"/>
    </source>
</evidence>
<keyword evidence="2" id="KW-0288">FMN</keyword>
<dbReference type="SUPFAM" id="SSF55785">
    <property type="entry name" value="PYP-like sensor domain (PAS domain)"/>
    <property type="match status" value="3"/>
</dbReference>
<dbReference type="SMART" id="SM00086">
    <property type="entry name" value="PAC"/>
    <property type="match status" value="2"/>
</dbReference>
<dbReference type="Gene3D" id="3.30.450.20">
    <property type="entry name" value="PAS domain"/>
    <property type="match status" value="3"/>
</dbReference>
<dbReference type="CDD" id="cd00130">
    <property type="entry name" value="PAS"/>
    <property type="match status" value="2"/>
</dbReference>
<organism evidence="8 9">
    <name type="scientific">Halovenus carboxidivorans</name>
    <dbReference type="NCBI Taxonomy" id="2692199"/>
    <lineage>
        <taxon>Archaea</taxon>
        <taxon>Methanobacteriati</taxon>
        <taxon>Methanobacteriota</taxon>
        <taxon>Stenosarchaea group</taxon>
        <taxon>Halobacteria</taxon>
        <taxon>Halobacteriales</taxon>
        <taxon>Haloarculaceae</taxon>
        <taxon>Halovenus</taxon>
    </lineage>
</organism>